<feature type="domain" description="HTH cro/C1-type" evidence="2">
    <location>
        <begin position="10"/>
        <end position="64"/>
    </location>
</feature>
<protein>
    <submittedName>
        <fullName evidence="3">HigA protein (Antitoxin to HigB)</fullName>
    </submittedName>
</protein>
<dbReference type="Proteomes" id="UP000298653">
    <property type="component" value="Chromosome"/>
</dbReference>
<evidence type="ECO:0000313" key="3">
    <source>
        <dbReference type="EMBL" id="QCP35915.1"/>
    </source>
</evidence>
<reference evidence="3 4" key="1">
    <citation type="submission" date="2019-05" db="EMBL/GenBank/DDBJ databases">
        <title>Complete genome sequencing of Anaerostipes rhamnosivorans.</title>
        <authorList>
            <person name="Bui T.P.N."/>
            <person name="de Vos W.M."/>
        </authorList>
    </citation>
    <scope>NUCLEOTIDE SEQUENCE [LARGE SCALE GENOMIC DNA]</scope>
    <source>
        <strain evidence="3 4">1y2</strain>
    </source>
</reference>
<dbReference type="PANTHER" id="PTHR46558">
    <property type="entry name" value="TRACRIPTIONAL REGULATORY PROTEIN-RELATED-RELATED"/>
    <property type="match status" value="1"/>
</dbReference>
<dbReference type="Pfam" id="PF01381">
    <property type="entry name" value="HTH_3"/>
    <property type="match status" value="1"/>
</dbReference>
<keyword evidence="4" id="KW-1185">Reference proteome</keyword>
<sequence length="369" mass="42869">MKELNIANKLMKKRKEKGVTQDQLAAYIGVSKASVSKWETGQSYPDITFLPQLAAYFNISVDELIGYEPQMTKEDIRRLYHRLAGEFSKRPAEDVFQECEEIVKKYYSCFPLLLQMVVLYFNHYVLFKDPKQQETVLLKAAELCRRVKKESGDVSASSQANTMEASIELMSGRPEKVLELLDEEIRPDLYNATILVEAYRLLGNKEKATETVQISLYQYLMGIMAFTIQALTLYEQDEEKFEMIIERSLRLTEAFEVESLHGNAMAQFYFAAAMGYLKQEKEDRALNMLERYENVCVNSMLPFTLHGDEFFDLIDPWLHDFDLGVKAPREDKLMRESMVSALEIPPMASLKNNPRYEEIVKRMKRRTEI</sequence>
<keyword evidence="1" id="KW-0238">DNA-binding</keyword>
<dbReference type="RefSeq" id="WP_137329213.1">
    <property type="nucleotide sequence ID" value="NZ_CP040058.1"/>
</dbReference>
<name>A0A4P8IGH5_9FIRM</name>
<dbReference type="EMBL" id="CP040058">
    <property type="protein sequence ID" value="QCP35915.1"/>
    <property type="molecule type" value="Genomic_DNA"/>
</dbReference>
<evidence type="ECO:0000259" key="2">
    <source>
        <dbReference type="PROSITE" id="PS50943"/>
    </source>
</evidence>
<dbReference type="AlphaFoldDB" id="A0A4P8IGH5"/>
<evidence type="ECO:0000256" key="1">
    <source>
        <dbReference type="ARBA" id="ARBA00023125"/>
    </source>
</evidence>
<accession>A0A4P8IGH5</accession>
<dbReference type="SMART" id="SM00530">
    <property type="entry name" value="HTH_XRE"/>
    <property type="match status" value="1"/>
</dbReference>
<evidence type="ECO:0000313" key="4">
    <source>
        <dbReference type="Proteomes" id="UP000298653"/>
    </source>
</evidence>
<gene>
    <name evidence="3" type="ORF">AR1Y2_2461</name>
</gene>
<dbReference type="Gene3D" id="1.10.260.40">
    <property type="entry name" value="lambda repressor-like DNA-binding domains"/>
    <property type="match status" value="1"/>
</dbReference>
<dbReference type="CDD" id="cd00093">
    <property type="entry name" value="HTH_XRE"/>
    <property type="match status" value="1"/>
</dbReference>
<organism evidence="3 4">
    <name type="scientific">Anaerostipes rhamnosivorans</name>
    <dbReference type="NCBI Taxonomy" id="1229621"/>
    <lineage>
        <taxon>Bacteria</taxon>
        <taxon>Bacillati</taxon>
        <taxon>Bacillota</taxon>
        <taxon>Clostridia</taxon>
        <taxon>Lachnospirales</taxon>
        <taxon>Lachnospiraceae</taxon>
        <taxon>Anaerostipes</taxon>
    </lineage>
</organism>
<dbReference type="PANTHER" id="PTHR46558:SF11">
    <property type="entry name" value="HTH-TYPE TRANSCRIPTIONAL REGULATOR XRE"/>
    <property type="match status" value="1"/>
</dbReference>
<proteinExistence type="predicted"/>
<dbReference type="PROSITE" id="PS50943">
    <property type="entry name" value="HTH_CROC1"/>
    <property type="match status" value="1"/>
</dbReference>
<dbReference type="SUPFAM" id="SSF47413">
    <property type="entry name" value="lambda repressor-like DNA-binding domains"/>
    <property type="match status" value="1"/>
</dbReference>
<dbReference type="SUPFAM" id="SSF81901">
    <property type="entry name" value="HCP-like"/>
    <property type="match status" value="1"/>
</dbReference>
<dbReference type="OrthoDB" id="9812495at2"/>
<dbReference type="InterPro" id="IPR001387">
    <property type="entry name" value="Cro/C1-type_HTH"/>
</dbReference>
<dbReference type="InterPro" id="IPR010982">
    <property type="entry name" value="Lambda_DNA-bd_dom_sf"/>
</dbReference>
<dbReference type="KEGG" id="arf:AR1Y2_2461"/>
<dbReference type="GO" id="GO:0003677">
    <property type="term" value="F:DNA binding"/>
    <property type="evidence" value="ECO:0007669"/>
    <property type="project" value="UniProtKB-KW"/>
</dbReference>